<reference evidence="1 2" key="1">
    <citation type="submission" date="2019-04" db="EMBL/GenBank/DDBJ databases">
        <title>An improved genome assembly and genetic linkage map for asparagus bean, Vigna unguiculata ssp. sesquipedialis.</title>
        <authorList>
            <person name="Xia Q."/>
            <person name="Zhang R."/>
            <person name="Dong Y."/>
        </authorList>
    </citation>
    <scope>NUCLEOTIDE SEQUENCE [LARGE SCALE GENOMIC DNA]</scope>
    <source>
        <tissue evidence="1">Leaf</tissue>
    </source>
</reference>
<dbReference type="InterPro" id="IPR011065">
    <property type="entry name" value="Kunitz_inhibitor_STI-like_sf"/>
</dbReference>
<dbReference type="InterPro" id="IPR002160">
    <property type="entry name" value="Prot_inh_Kunz-lg"/>
</dbReference>
<name>A0A4D6NDR6_VIGUN</name>
<evidence type="ECO:0000313" key="2">
    <source>
        <dbReference type="Proteomes" id="UP000501690"/>
    </source>
</evidence>
<proteinExistence type="predicted"/>
<gene>
    <name evidence="1" type="ORF">DEO72_LG10g2275</name>
</gene>
<protein>
    <submittedName>
        <fullName evidence="1">Kunitz inhibitor ST1-like</fullName>
    </submittedName>
</protein>
<dbReference type="Pfam" id="PF00197">
    <property type="entry name" value="Kunitz_legume"/>
    <property type="match status" value="1"/>
</dbReference>
<dbReference type="Proteomes" id="UP000501690">
    <property type="component" value="Linkage Group LG10"/>
</dbReference>
<dbReference type="Gene3D" id="2.80.10.50">
    <property type="match status" value="1"/>
</dbReference>
<accession>A0A4D6NDR6</accession>
<organism evidence="1 2">
    <name type="scientific">Vigna unguiculata</name>
    <name type="common">Cowpea</name>
    <dbReference type="NCBI Taxonomy" id="3917"/>
    <lineage>
        <taxon>Eukaryota</taxon>
        <taxon>Viridiplantae</taxon>
        <taxon>Streptophyta</taxon>
        <taxon>Embryophyta</taxon>
        <taxon>Tracheophyta</taxon>
        <taxon>Spermatophyta</taxon>
        <taxon>Magnoliopsida</taxon>
        <taxon>eudicotyledons</taxon>
        <taxon>Gunneridae</taxon>
        <taxon>Pentapetalae</taxon>
        <taxon>rosids</taxon>
        <taxon>fabids</taxon>
        <taxon>Fabales</taxon>
        <taxon>Fabaceae</taxon>
        <taxon>Papilionoideae</taxon>
        <taxon>50 kb inversion clade</taxon>
        <taxon>NPAAA clade</taxon>
        <taxon>indigoferoid/millettioid clade</taxon>
        <taxon>Phaseoleae</taxon>
        <taxon>Vigna</taxon>
    </lineage>
</organism>
<evidence type="ECO:0000313" key="1">
    <source>
        <dbReference type="EMBL" id="QCE11042.1"/>
    </source>
</evidence>
<keyword evidence="2" id="KW-1185">Reference proteome</keyword>
<dbReference type="EMBL" id="CP039354">
    <property type="protein sequence ID" value="QCE11042.1"/>
    <property type="molecule type" value="Genomic_DNA"/>
</dbReference>
<dbReference type="SUPFAM" id="SSF50386">
    <property type="entry name" value="STI-like"/>
    <property type="match status" value="1"/>
</dbReference>
<dbReference type="GO" id="GO:0004866">
    <property type="term" value="F:endopeptidase inhibitor activity"/>
    <property type="evidence" value="ECO:0007669"/>
    <property type="project" value="InterPro"/>
</dbReference>
<dbReference type="AlphaFoldDB" id="A0A4D6NDR6"/>
<sequence length="105" mass="11502">MIRILYLPEGRVTIRLEGSFENNKWIAVAGQPIGTVVKLGYAVSGFFTIHRASSANSYKFSFCSIDGSSCSNVGLVSDDAGNRLLAIDRDSFEFVLRPYESDASK</sequence>